<dbReference type="EMBL" id="JOTM01000039">
    <property type="protein sequence ID" value="KEK22156.1"/>
    <property type="molecule type" value="Genomic_DNA"/>
</dbReference>
<sequence>MSTEQKIIQDSLKKQYSEEYKALQKKWHSINQELFYTCRLAYWTQWVSFHIEHCTWLLKGKMKQPKRQECMKQRQYLYDLKHQAFSLLARSKYAQLKAFIPPFHRELCNEHKMKVGKQPVHFMLEKMYKEVKECPKCREGKEHYYSLYAVEIKHEETNTFFLFHVPYFKVKDMVKRDISTLPKLKRYSLDIGVTEISNVKRVPDAFSYKLTVKKFKENLESLSDLINKDKKSITLNKEKSNQKVLGNARYKEKKK</sequence>
<dbReference type="OrthoDB" id="9970279at2"/>
<keyword evidence="2" id="KW-1185">Reference proteome</keyword>
<proteinExistence type="predicted"/>
<reference evidence="1 2" key="1">
    <citation type="submission" date="2014-06" db="EMBL/GenBank/DDBJ databases">
        <title>Draft genome sequence of Bacillus gaemokensis JCM 15801 (MCCC 1A00707).</title>
        <authorList>
            <person name="Lai Q."/>
            <person name="Liu Y."/>
            <person name="Shao Z."/>
        </authorList>
    </citation>
    <scope>NUCLEOTIDE SEQUENCE [LARGE SCALE GENOMIC DNA]</scope>
    <source>
        <strain evidence="1 2">JCM 15801</strain>
    </source>
</reference>
<dbReference type="RefSeq" id="WP_033678058.1">
    <property type="nucleotide sequence ID" value="NZ_JOTM01000039.1"/>
</dbReference>
<accession>A0A073K6I8</accession>
<evidence type="ECO:0000313" key="1">
    <source>
        <dbReference type="EMBL" id="KEK22156.1"/>
    </source>
</evidence>
<name>A0A073K6I8_9BACI</name>
<dbReference type="STRING" id="574375.AZF08_26315"/>
<protein>
    <submittedName>
        <fullName evidence="1">Uncharacterized protein</fullName>
    </submittedName>
</protein>
<evidence type="ECO:0000313" key="2">
    <source>
        <dbReference type="Proteomes" id="UP000027778"/>
    </source>
</evidence>
<organism evidence="1 2">
    <name type="scientific">Bacillus gaemokensis</name>
    <dbReference type="NCBI Taxonomy" id="574375"/>
    <lineage>
        <taxon>Bacteria</taxon>
        <taxon>Bacillati</taxon>
        <taxon>Bacillota</taxon>
        <taxon>Bacilli</taxon>
        <taxon>Bacillales</taxon>
        <taxon>Bacillaceae</taxon>
        <taxon>Bacillus</taxon>
        <taxon>Bacillus cereus group</taxon>
    </lineage>
</organism>
<dbReference type="Proteomes" id="UP000027778">
    <property type="component" value="Unassembled WGS sequence"/>
</dbReference>
<gene>
    <name evidence="1" type="ORF">BAGA_21000</name>
</gene>
<dbReference type="AlphaFoldDB" id="A0A073K6I8"/>
<comment type="caution">
    <text evidence="1">The sequence shown here is derived from an EMBL/GenBank/DDBJ whole genome shotgun (WGS) entry which is preliminary data.</text>
</comment>